<evidence type="ECO:0000313" key="2">
    <source>
        <dbReference type="EMBL" id="MDF0480657.1"/>
    </source>
</evidence>
<dbReference type="RefSeq" id="WP_275472211.1">
    <property type="nucleotide sequence ID" value="NZ_JAPDSH010000009.1"/>
</dbReference>
<dbReference type="EMBL" id="JAPDSH010000009">
    <property type="protein sequence ID" value="MDF0480657.1"/>
    <property type="molecule type" value="Genomic_DNA"/>
</dbReference>
<reference evidence="2" key="1">
    <citation type="submission" date="2022-10" db="EMBL/GenBank/DDBJ databases">
        <title>Vagococcus sp. isolated from poultry meat.</title>
        <authorList>
            <person name="Johansson P."/>
            <person name="Bjorkroth J."/>
        </authorList>
    </citation>
    <scope>NUCLEOTIDE SEQUENCE</scope>
    <source>
        <strain evidence="2">PNs007</strain>
    </source>
</reference>
<protein>
    <submittedName>
        <fullName evidence="2">Bacteriochlorophyll 4-vinyl reductase</fullName>
    </submittedName>
</protein>
<keyword evidence="1" id="KW-0472">Membrane</keyword>
<feature type="transmembrane region" description="Helical" evidence="1">
    <location>
        <begin position="79"/>
        <end position="100"/>
    </location>
</feature>
<comment type="caution">
    <text evidence="2">The sequence shown here is derived from an EMBL/GenBank/DDBJ whole genome shotgun (WGS) entry which is preliminary data.</text>
</comment>
<evidence type="ECO:0000313" key="3">
    <source>
        <dbReference type="Proteomes" id="UP001147148"/>
    </source>
</evidence>
<sequence>MKKNKKAIKSNSVFIVRQLLKIPGVKVSREAFLLEAFTDYVSGTDHKAELLEKGPTEIFNQETVDKIALRKIKAATKSATMMSFVTGIPGGFAILGTLPVDTVQIYATTLKLAQELSYIYGAEDIWYKDSEEITEAEDQLLVYLGVMMGVNVAASATRMLSNTLSKTVLEKLPNHVFQQTIVHHVAKKTLKLLGLKSSKKALSQGLAKAIPLAGGIFSGGLTYFGIKPMGYRLQKVLSESVYGYDDSQAQEDLELLLLEYNEEHRQANEWVRSDEVI</sequence>
<proteinExistence type="predicted"/>
<keyword evidence="3" id="KW-1185">Reference proteome</keyword>
<organism evidence="2 3">
    <name type="scientific">Vagococcus proximus</name>
    <dbReference type="NCBI Taxonomy" id="2991417"/>
    <lineage>
        <taxon>Bacteria</taxon>
        <taxon>Bacillati</taxon>
        <taxon>Bacillota</taxon>
        <taxon>Bacilli</taxon>
        <taxon>Lactobacillales</taxon>
        <taxon>Enterococcaceae</taxon>
        <taxon>Vagococcus</taxon>
    </lineage>
</organism>
<keyword evidence="1" id="KW-0812">Transmembrane</keyword>
<accession>A0ABT5X417</accession>
<keyword evidence="1" id="KW-1133">Transmembrane helix</keyword>
<dbReference type="Proteomes" id="UP001147148">
    <property type="component" value="Unassembled WGS sequence"/>
</dbReference>
<gene>
    <name evidence="2" type="ORF">OL233_10235</name>
</gene>
<name>A0ABT5X417_9ENTE</name>
<evidence type="ECO:0000256" key="1">
    <source>
        <dbReference type="SAM" id="Phobius"/>
    </source>
</evidence>